<dbReference type="GO" id="GO:0006836">
    <property type="term" value="P:neurotransmitter transport"/>
    <property type="evidence" value="ECO:0007669"/>
    <property type="project" value="UniProtKB-KW"/>
</dbReference>
<evidence type="ECO:0000259" key="5">
    <source>
        <dbReference type="PROSITE" id="PS50192"/>
    </source>
</evidence>
<evidence type="ECO:0000256" key="3">
    <source>
        <dbReference type="ARBA" id="ARBA00022775"/>
    </source>
</evidence>
<keyword evidence="4" id="KW-0472">Membrane</keyword>
<gene>
    <name evidence="6" type="ORF">PVAND_006123</name>
</gene>
<dbReference type="PANTHER" id="PTHR19957">
    <property type="entry name" value="SYNTAXIN"/>
    <property type="match status" value="1"/>
</dbReference>
<dbReference type="InterPro" id="IPR010989">
    <property type="entry name" value="SNARE"/>
</dbReference>
<dbReference type="EMBL" id="JADBJN010000002">
    <property type="protein sequence ID" value="KAG5676275.1"/>
    <property type="molecule type" value="Genomic_DNA"/>
</dbReference>
<dbReference type="GO" id="GO:0031201">
    <property type="term" value="C:SNARE complex"/>
    <property type="evidence" value="ECO:0007669"/>
    <property type="project" value="TreeGrafter"/>
</dbReference>
<feature type="transmembrane region" description="Helical" evidence="4">
    <location>
        <begin position="244"/>
        <end position="264"/>
    </location>
</feature>
<dbReference type="InterPro" id="IPR045242">
    <property type="entry name" value="Syntaxin"/>
</dbReference>
<dbReference type="PROSITE" id="PS50192">
    <property type="entry name" value="T_SNARE"/>
    <property type="match status" value="1"/>
</dbReference>
<feature type="domain" description="T-SNARE coiled-coil homology" evidence="5">
    <location>
        <begin position="172"/>
        <end position="234"/>
    </location>
</feature>
<evidence type="ECO:0000256" key="1">
    <source>
        <dbReference type="ARBA" id="ARBA00004211"/>
    </source>
</evidence>
<proteinExistence type="inferred from homology"/>
<sequence>MSLNRENFQNYGSLDFRRMSQRLSVSTHPTLNEKICLNLILIQDNMRKLNNSYKAIGTTLDSHRIRKEIKNMQKATNDTIEFTSKLIEKLNLIVKSSRAEKHLKIKSEKLISDFKAIYEKFMQLDKSLNVKIHKNHLENIYEENDESEACTSSQFLEKEQQEFLPIDPNFEIELMLEQEKDVNQIESDVYELSQMMKTIDVLINEQAEPVNKIEENVMSTAVDIEEAQVQLRKASKLQNKKRKILLLFLIFLIILIVISTLIILK</sequence>
<evidence type="ECO:0000313" key="6">
    <source>
        <dbReference type="EMBL" id="KAG5676275.1"/>
    </source>
</evidence>
<dbReference type="GO" id="GO:0012505">
    <property type="term" value="C:endomembrane system"/>
    <property type="evidence" value="ECO:0007669"/>
    <property type="project" value="TreeGrafter"/>
</dbReference>
<dbReference type="Gene3D" id="1.20.58.70">
    <property type="match status" value="1"/>
</dbReference>
<dbReference type="Pfam" id="PF14523">
    <property type="entry name" value="Syntaxin_2"/>
    <property type="match status" value="1"/>
</dbReference>
<dbReference type="GO" id="GO:0048278">
    <property type="term" value="P:vesicle docking"/>
    <property type="evidence" value="ECO:0007669"/>
    <property type="project" value="TreeGrafter"/>
</dbReference>
<dbReference type="AlphaFoldDB" id="A0A9J6C381"/>
<protein>
    <recommendedName>
        <fullName evidence="5">t-SNARE coiled-coil homology domain-containing protein</fullName>
    </recommendedName>
</protein>
<evidence type="ECO:0000256" key="2">
    <source>
        <dbReference type="ARBA" id="ARBA00009063"/>
    </source>
</evidence>
<dbReference type="PROSITE" id="PS00914">
    <property type="entry name" value="SYNTAXIN"/>
    <property type="match status" value="1"/>
</dbReference>
<evidence type="ECO:0000256" key="4">
    <source>
        <dbReference type="SAM" id="Phobius"/>
    </source>
</evidence>
<dbReference type="SMART" id="SM00397">
    <property type="entry name" value="t_SNARE"/>
    <property type="match status" value="1"/>
</dbReference>
<dbReference type="SUPFAM" id="SSF47661">
    <property type="entry name" value="t-snare proteins"/>
    <property type="match status" value="1"/>
</dbReference>
<keyword evidence="4" id="KW-0812">Transmembrane</keyword>
<dbReference type="InterPro" id="IPR006011">
    <property type="entry name" value="Syntaxin_N"/>
</dbReference>
<dbReference type="GO" id="GO:0000149">
    <property type="term" value="F:SNARE binding"/>
    <property type="evidence" value="ECO:0007669"/>
    <property type="project" value="TreeGrafter"/>
</dbReference>
<accession>A0A9J6C381</accession>
<keyword evidence="3" id="KW-0813">Transport</keyword>
<comment type="subcellular location">
    <subcellularLocation>
        <location evidence="1">Membrane</location>
        <topology evidence="1">Single-pass type IV membrane protein</topology>
    </subcellularLocation>
</comment>
<dbReference type="InterPro" id="IPR000727">
    <property type="entry name" value="T_SNARE_dom"/>
</dbReference>
<comment type="caution">
    <text evidence="6">The sequence shown here is derived from an EMBL/GenBank/DDBJ whole genome shotgun (WGS) entry which is preliminary data.</text>
</comment>
<dbReference type="GO" id="GO:0005484">
    <property type="term" value="F:SNAP receptor activity"/>
    <property type="evidence" value="ECO:0007669"/>
    <property type="project" value="InterPro"/>
</dbReference>
<dbReference type="Pfam" id="PF05739">
    <property type="entry name" value="SNARE"/>
    <property type="match status" value="1"/>
</dbReference>
<dbReference type="GO" id="GO:0006886">
    <property type="term" value="P:intracellular protein transport"/>
    <property type="evidence" value="ECO:0007669"/>
    <property type="project" value="InterPro"/>
</dbReference>
<dbReference type="OrthoDB" id="75754at2759"/>
<dbReference type="PANTHER" id="PTHR19957:SF38">
    <property type="entry name" value="LD27581P"/>
    <property type="match status" value="1"/>
</dbReference>
<dbReference type="InterPro" id="IPR006012">
    <property type="entry name" value="Syntaxin/epimorphin_CS"/>
</dbReference>
<dbReference type="Gene3D" id="1.20.5.110">
    <property type="match status" value="1"/>
</dbReference>
<dbReference type="GO" id="GO:0006906">
    <property type="term" value="P:vesicle fusion"/>
    <property type="evidence" value="ECO:0007669"/>
    <property type="project" value="TreeGrafter"/>
</dbReference>
<comment type="similarity">
    <text evidence="2">Belongs to the syntaxin family.</text>
</comment>
<keyword evidence="4" id="KW-1133">Transmembrane helix</keyword>
<organism evidence="6 7">
    <name type="scientific">Polypedilum vanderplanki</name>
    <name type="common">Sleeping chironomid midge</name>
    <dbReference type="NCBI Taxonomy" id="319348"/>
    <lineage>
        <taxon>Eukaryota</taxon>
        <taxon>Metazoa</taxon>
        <taxon>Ecdysozoa</taxon>
        <taxon>Arthropoda</taxon>
        <taxon>Hexapoda</taxon>
        <taxon>Insecta</taxon>
        <taxon>Pterygota</taxon>
        <taxon>Neoptera</taxon>
        <taxon>Endopterygota</taxon>
        <taxon>Diptera</taxon>
        <taxon>Nematocera</taxon>
        <taxon>Chironomoidea</taxon>
        <taxon>Chironomidae</taxon>
        <taxon>Chironominae</taxon>
        <taxon>Polypedilum</taxon>
        <taxon>Polypedilum</taxon>
    </lineage>
</organism>
<keyword evidence="3" id="KW-0532">Neurotransmitter transport</keyword>
<reference evidence="6" key="1">
    <citation type="submission" date="2021-03" db="EMBL/GenBank/DDBJ databases">
        <title>Chromosome level genome of the anhydrobiotic midge Polypedilum vanderplanki.</title>
        <authorList>
            <person name="Yoshida Y."/>
            <person name="Kikawada T."/>
            <person name="Gusev O."/>
        </authorList>
    </citation>
    <scope>NUCLEOTIDE SEQUENCE</scope>
    <source>
        <strain evidence="6">NIAS01</strain>
        <tissue evidence="6">Whole body or cell culture</tissue>
    </source>
</reference>
<evidence type="ECO:0000313" key="7">
    <source>
        <dbReference type="Proteomes" id="UP001107558"/>
    </source>
</evidence>
<dbReference type="Proteomes" id="UP001107558">
    <property type="component" value="Chromosome 2"/>
</dbReference>
<keyword evidence="7" id="KW-1185">Reference proteome</keyword>
<name>A0A9J6C381_POLVA</name>